<protein>
    <submittedName>
        <fullName evidence="1">Uncharacterized protein</fullName>
    </submittedName>
</protein>
<evidence type="ECO:0000313" key="1">
    <source>
        <dbReference type="EMBL" id="PPE06904.1"/>
    </source>
</evidence>
<keyword evidence="2" id="KW-1185">Reference proteome</keyword>
<gene>
    <name evidence="1" type="ORF">HCUR_00055</name>
</gene>
<comment type="caution">
    <text evidence="1">The sequence shown here is derived from an EMBL/GenBank/DDBJ whole genome shotgun (WGS) entry which is preliminary data.</text>
</comment>
<dbReference type="EMBL" id="PHHC01000013">
    <property type="protein sequence ID" value="PPE06904.1"/>
    <property type="molecule type" value="Genomic_DNA"/>
</dbReference>
<proteinExistence type="predicted"/>
<organism evidence="1 2">
    <name type="scientific">Holospora curviuscula</name>
    <dbReference type="NCBI Taxonomy" id="1082868"/>
    <lineage>
        <taxon>Bacteria</taxon>
        <taxon>Pseudomonadati</taxon>
        <taxon>Pseudomonadota</taxon>
        <taxon>Alphaproteobacteria</taxon>
        <taxon>Holosporales</taxon>
        <taxon>Holosporaceae</taxon>
        <taxon>Holospora</taxon>
    </lineage>
</organism>
<sequence length="278" mass="32532">MLPIVFETCTNGAYIVLQNNNPVDVSSKEVEYIYKEILCKFDTSVLSWYFQDLTPQQQAVYPSNEGDAHQGGVFQQQENLTFPVQEILNQKIKERFPNKNYRVEYMPNTLFELASIIGFAKNILHSKIKDLKKSLETITKRQIFKEIPKIFEQAETDASNDPLLYKARVRELFHDFNISFFPVYQSTLQTIAEYNLLNGPDKVNYTTLYTAWGEIFKTLNQKNDVVLFNRQIEHTFPAFSFEQLERILKIEREAERVGRSLIYRATTHSFPFIDSSTY</sequence>
<evidence type="ECO:0000313" key="2">
    <source>
        <dbReference type="Proteomes" id="UP000239425"/>
    </source>
</evidence>
<accession>A0A2S5RHU3</accession>
<reference evidence="1 2" key="1">
    <citation type="submission" date="2017-11" db="EMBL/GenBank/DDBJ databases">
        <title>Comparative genomic analysis of Holospora spp., intranuclear symbionts of paramecia.</title>
        <authorList>
            <person name="Garushyants S.K."/>
            <person name="Beliavskaya A."/>
            <person name="Malko D.B."/>
            <person name="Logacheva M.D."/>
            <person name="Rautian M.S."/>
            <person name="Gelfand M.S."/>
        </authorList>
    </citation>
    <scope>NUCLEOTIDE SEQUENCE [LARGE SCALE GENOMIC DNA]</scope>
    <source>
        <strain evidence="2">02AZ16</strain>
    </source>
</reference>
<dbReference type="AlphaFoldDB" id="A0A2S5RHU3"/>
<dbReference type="Proteomes" id="UP000239425">
    <property type="component" value="Unassembled WGS sequence"/>
</dbReference>
<name>A0A2S5RHU3_9PROT</name>